<dbReference type="SUPFAM" id="SSF55874">
    <property type="entry name" value="ATPase domain of HSP90 chaperone/DNA topoisomerase II/histidine kinase"/>
    <property type="match status" value="1"/>
</dbReference>
<dbReference type="Pfam" id="PF02518">
    <property type="entry name" value="HATPase_c"/>
    <property type="match status" value="1"/>
</dbReference>
<keyword evidence="3" id="KW-0902">Two-component regulatory system</keyword>
<evidence type="ECO:0000256" key="2">
    <source>
        <dbReference type="ARBA" id="ARBA00022777"/>
    </source>
</evidence>
<keyword evidence="8" id="KW-1185">Reference proteome</keyword>
<evidence type="ECO:0000313" key="8">
    <source>
        <dbReference type="Proteomes" id="UP001500635"/>
    </source>
</evidence>
<dbReference type="InterPro" id="IPR036890">
    <property type="entry name" value="HATPase_C_sf"/>
</dbReference>
<keyword evidence="4" id="KW-1133">Transmembrane helix</keyword>
<keyword evidence="4" id="KW-0812">Transmembrane</keyword>
<name>A0ABP8JY53_9ACTN</name>
<dbReference type="Gene3D" id="3.30.565.10">
    <property type="entry name" value="Histidine kinase-like ATPase, C-terminal domain"/>
    <property type="match status" value="1"/>
</dbReference>
<feature type="transmembrane region" description="Helical" evidence="4">
    <location>
        <begin position="77"/>
        <end position="99"/>
    </location>
</feature>
<dbReference type="InterPro" id="IPR045975">
    <property type="entry name" value="DUF5931"/>
</dbReference>
<protein>
    <submittedName>
        <fullName evidence="7">DUF5931 domain-containing protein</fullName>
    </submittedName>
</protein>
<comment type="caution">
    <text evidence="7">The sequence shown here is derived from an EMBL/GenBank/DDBJ whole genome shotgun (WGS) entry which is preliminary data.</text>
</comment>
<keyword evidence="2" id="KW-0418">Kinase</keyword>
<evidence type="ECO:0000256" key="1">
    <source>
        <dbReference type="ARBA" id="ARBA00022679"/>
    </source>
</evidence>
<gene>
    <name evidence="7" type="ORF">GCM10023147_33690</name>
</gene>
<evidence type="ECO:0000259" key="5">
    <source>
        <dbReference type="Pfam" id="PF02518"/>
    </source>
</evidence>
<accession>A0ABP8JY53</accession>
<dbReference type="EMBL" id="BAABFR010000058">
    <property type="protein sequence ID" value="GAA4397913.1"/>
    <property type="molecule type" value="Genomic_DNA"/>
</dbReference>
<dbReference type="RefSeq" id="WP_344998081.1">
    <property type="nucleotide sequence ID" value="NZ_BAABFR010000058.1"/>
</dbReference>
<dbReference type="PANTHER" id="PTHR24421:SF61">
    <property type="entry name" value="OXYGEN SENSOR HISTIDINE KINASE NREB"/>
    <property type="match status" value="1"/>
</dbReference>
<keyword evidence="4" id="KW-0472">Membrane</keyword>
<feature type="domain" description="DUF5931" evidence="6">
    <location>
        <begin position="18"/>
        <end position="169"/>
    </location>
</feature>
<sequence length="393" mass="40920">MTGDTADRPAVEEDPRGPLWRGAQYFRALSVLYAVGLHVAQADRFSRIGWSWVLLGAVVVVSAVCALAYVRGFGRNRVFVAGETVASAGLVWATWAVVVPGFAAHNQCLPTTLWMTNPVVSLSILSGPWAGVVGGIVMAAVNAVYRGTAFAGTLGDADYPVMMAVGLGLGVAARVAIRSAEAVREAERRTAEARVREQLARQVHDGVLQTLALVARRCAAMGSSAADLAALAGEQEAALRRLISESPTDGAGPAQRDEVDLRDLLRAAAGPGVTLSEPGRPVRLAAARAHEVVAAVRNALGNTALHAGPEARSLLLLEDLGDDVVVTVRDDGPGIAAGRLEAARAEGRLGVRESIVGRIRALGGRADLVTGPGDGVEWELTVPKCAREEGCDG</sequence>
<evidence type="ECO:0000259" key="6">
    <source>
        <dbReference type="Pfam" id="PF19354"/>
    </source>
</evidence>
<evidence type="ECO:0000256" key="4">
    <source>
        <dbReference type="SAM" id="Phobius"/>
    </source>
</evidence>
<dbReference type="InterPro" id="IPR003594">
    <property type="entry name" value="HATPase_dom"/>
</dbReference>
<keyword evidence="1" id="KW-0808">Transferase</keyword>
<dbReference type="PANTHER" id="PTHR24421">
    <property type="entry name" value="NITRATE/NITRITE SENSOR PROTEIN NARX-RELATED"/>
    <property type="match status" value="1"/>
</dbReference>
<dbReference type="Pfam" id="PF19354">
    <property type="entry name" value="DUF5931"/>
    <property type="match status" value="1"/>
</dbReference>
<feature type="transmembrane region" description="Helical" evidence="4">
    <location>
        <begin position="119"/>
        <end position="145"/>
    </location>
</feature>
<dbReference type="NCBIfam" id="NF047322">
    <property type="entry name" value="HK_morpho_MacS"/>
    <property type="match status" value="1"/>
</dbReference>
<feature type="domain" description="Histidine kinase/HSP90-like ATPase" evidence="5">
    <location>
        <begin position="292"/>
        <end position="384"/>
    </location>
</feature>
<reference evidence="8" key="1">
    <citation type="journal article" date="2019" name="Int. J. Syst. Evol. Microbiol.">
        <title>The Global Catalogue of Microorganisms (GCM) 10K type strain sequencing project: providing services to taxonomists for standard genome sequencing and annotation.</title>
        <authorList>
            <consortium name="The Broad Institute Genomics Platform"/>
            <consortium name="The Broad Institute Genome Sequencing Center for Infectious Disease"/>
            <person name="Wu L."/>
            <person name="Ma J."/>
        </authorList>
    </citation>
    <scope>NUCLEOTIDE SEQUENCE [LARGE SCALE GENOMIC DNA]</scope>
    <source>
        <strain evidence="8">JCM 17688</strain>
    </source>
</reference>
<organism evidence="7 8">
    <name type="scientific">Tsukamurella soli</name>
    <dbReference type="NCBI Taxonomy" id="644556"/>
    <lineage>
        <taxon>Bacteria</taxon>
        <taxon>Bacillati</taxon>
        <taxon>Actinomycetota</taxon>
        <taxon>Actinomycetes</taxon>
        <taxon>Mycobacteriales</taxon>
        <taxon>Tsukamurellaceae</taxon>
        <taxon>Tsukamurella</taxon>
    </lineage>
</organism>
<evidence type="ECO:0000256" key="3">
    <source>
        <dbReference type="ARBA" id="ARBA00023012"/>
    </source>
</evidence>
<feature type="transmembrane region" description="Helical" evidence="4">
    <location>
        <begin position="48"/>
        <end position="70"/>
    </location>
</feature>
<dbReference type="InterPro" id="IPR050482">
    <property type="entry name" value="Sensor_HK_TwoCompSys"/>
</dbReference>
<proteinExistence type="predicted"/>
<dbReference type="Proteomes" id="UP001500635">
    <property type="component" value="Unassembled WGS sequence"/>
</dbReference>
<evidence type="ECO:0000313" key="7">
    <source>
        <dbReference type="EMBL" id="GAA4397913.1"/>
    </source>
</evidence>